<gene>
    <name evidence="1" type="ORF">DAEQUDRAFT_768763</name>
</gene>
<protein>
    <submittedName>
        <fullName evidence="1">Uncharacterized protein</fullName>
    </submittedName>
</protein>
<proteinExistence type="predicted"/>
<dbReference type="EMBL" id="KV429103">
    <property type="protein sequence ID" value="KZT65598.1"/>
    <property type="molecule type" value="Genomic_DNA"/>
</dbReference>
<dbReference type="Proteomes" id="UP000076727">
    <property type="component" value="Unassembled WGS sequence"/>
</dbReference>
<name>A0A165MF24_9APHY</name>
<evidence type="ECO:0000313" key="2">
    <source>
        <dbReference type="Proteomes" id="UP000076727"/>
    </source>
</evidence>
<dbReference type="AlphaFoldDB" id="A0A165MF24"/>
<evidence type="ECO:0000313" key="1">
    <source>
        <dbReference type="EMBL" id="KZT65598.1"/>
    </source>
</evidence>
<dbReference type="OrthoDB" id="341421at2759"/>
<sequence length="121" mass="14378">MDARNWRWIVVNSWKFCEEHGREECLQCRCDYRLENNHASDLHLILDALLLDRDFDLDKRMSRHAYNRGAIPVKDGSKGRSKEYKCRTHGQKDCWTCFEWVAIVRQEVELLSPRKGRLPSA</sequence>
<organism evidence="1 2">
    <name type="scientific">Daedalea quercina L-15889</name>
    <dbReference type="NCBI Taxonomy" id="1314783"/>
    <lineage>
        <taxon>Eukaryota</taxon>
        <taxon>Fungi</taxon>
        <taxon>Dikarya</taxon>
        <taxon>Basidiomycota</taxon>
        <taxon>Agaricomycotina</taxon>
        <taxon>Agaricomycetes</taxon>
        <taxon>Polyporales</taxon>
        <taxon>Fomitopsis</taxon>
    </lineage>
</organism>
<reference evidence="1 2" key="1">
    <citation type="journal article" date="2016" name="Mol. Biol. Evol.">
        <title>Comparative Genomics of Early-Diverging Mushroom-Forming Fungi Provides Insights into the Origins of Lignocellulose Decay Capabilities.</title>
        <authorList>
            <person name="Nagy L.G."/>
            <person name="Riley R."/>
            <person name="Tritt A."/>
            <person name="Adam C."/>
            <person name="Daum C."/>
            <person name="Floudas D."/>
            <person name="Sun H."/>
            <person name="Yadav J.S."/>
            <person name="Pangilinan J."/>
            <person name="Larsson K.H."/>
            <person name="Matsuura K."/>
            <person name="Barry K."/>
            <person name="Labutti K."/>
            <person name="Kuo R."/>
            <person name="Ohm R.A."/>
            <person name="Bhattacharya S.S."/>
            <person name="Shirouzu T."/>
            <person name="Yoshinaga Y."/>
            <person name="Martin F.M."/>
            <person name="Grigoriev I.V."/>
            <person name="Hibbett D.S."/>
        </authorList>
    </citation>
    <scope>NUCLEOTIDE SEQUENCE [LARGE SCALE GENOMIC DNA]</scope>
    <source>
        <strain evidence="1 2">L-15889</strain>
    </source>
</reference>
<keyword evidence="2" id="KW-1185">Reference proteome</keyword>
<accession>A0A165MF24</accession>